<dbReference type="Pfam" id="PF02403">
    <property type="entry name" value="Seryl_tRNA_N"/>
    <property type="match status" value="1"/>
</dbReference>
<evidence type="ECO:0000259" key="2">
    <source>
        <dbReference type="Pfam" id="PF02403"/>
    </source>
</evidence>
<reference evidence="3 4" key="1">
    <citation type="submission" date="2017-07" db="EMBL/GenBank/DDBJ databases">
        <title>Mechanisms for carbon and nitrogen cycling indicate functional differentiation within the Candidate Phyla Radiation.</title>
        <authorList>
            <person name="Danczak R.E."/>
            <person name="Johnston M.D."/>
            <person name="Kenah C."/>
            <person name="Slattery M."/>
            <person name="Wrighton K.C."/>
            <person name="Wilkins M.J."/>
        </authorList>
    </citation>
    <scope>NUCLEOTIDE SEQUENCE [LARGE SCALE GENOMIC DNA]</scope>
    <source>
        <strain evidence="3">Gr01-1014_77</strain>
    </source>
</reference>
<keyword evidence="1" id="KW-0175">Coiled coil</keyword>
<protein>
    <submittedName>
        <fullName evidence="3">Seryl-tRNA synthetase</fullName>
    </submittedName>
</protein>
<dbReference type="GO" id="GO:0004812">
    <property type="term" value="F:aminoacyl-tRNA ligase activity"/>
    <property type="evidence" value="ECO:0007669"/>
    <property type="project" value="UniProtKB-KW"/>
</dbReference>
<evidence type="ECO:0000313" key="4">
    <source>
        <dbReference type="Proteomes" id="UP000319613"/>
    </source>
</evidence>
<proteinExistence type="predicted"/>
<dbReference type="Proteomes" id="UP000319613">
    <property type="component" value="Unassembled WGS sequence"/>
</dbReference>
<accession>A0A554JB31</accession>
<feature type="non-terminal residue" evidence="3">
    <location>
        <position position="72"/>
    </location>
</feature>
<dbReference type="SUPFAM" id="SSF46589">
    <property type="entry name" value="tRNA-binding arm"/>
    <property type="match status" value="1"/>
</dbReference>
<name>A0A554JB31_9BACT</name>
<dbReference type="InterPro" id="IPR010978">
    <property type="entry name" value="tRNA-bd_arm"/>
</dbReference>
<feature type="domain" description="Serine-tRNA synthetase type1 N-terminal" evidence="2">
    <location>
        <begin position="1"/>
        <end position="57"/>
    </location>
</feature>
<evidence type="ECO:0000313" key="3">
    <source>
        <dbReference type="EMBL" id="TSC65566.1"/>
    </source>
</evidence>
<organism evidence="3 4">
    <name type="scientific">Candidatus Doudnabacteria bacterium Gr01-1014_77</name>
    <dbReference type="NCBI Taxonomy" id="2017133"/>
    <lineage>
        <taxon>Bacteria</taxon>
        <taxon>Candidatus Doudnaibacteriota</taxon>
    </lineage>
</organism>
<dbReference type="EMBL" id="VMFF01000039">
    <property type="protein sequence ID" value="TSC65566.1"/>
    <property type="molecule type" value="Genomic_DNA"/>
</dbReference>
<gene>
    <name evidence="3" type="ORF">G01um101477_423</name>
</gene>
<dbReference type="InterPro" id="IPR042103">
    <property type="entry name" value="SerRS_1_N_sf"/>
</dbReference>
<dbReference type="Gene3D" id="1.10.287.40">
    <property type="entry name" value="Serine-tRNA synthetase, tRNA binding domain"/>
    <property type="match status" value="1"/>
</dbReference>
<dbReference type="AlphaFoldDB" id="A0A554JB31"/>
<dbReference type="GO" id="GO:0000166">
    <property type="term" value="F:nucleotide binding"/>
    <property type="evidence" value="ECO:0007669"/>
    <property type="project" value="InterPro"/>
</dbReference>
<sequence length="72" mass="8464">MLDIKYIRENSDLIKKTVADKKGKVNIDRLLEVDEQRRKLRTEIENLNQEKNIAAKEKDVERGKLVKENLVS</sequence>
<feature type="coiled-coil region" evidence="1">
    <location>
        <begin position="30"/>
        <end position="64"/>
    </location>
</feature>
<keyword evidence="3" id="KW-0030">Aminoacyl-tRNA synthetase</keyword>
<evidence type="ECO:0000256" key="1">
    <source>
        <dbReference type="SAM" id="Coils"/>
    </source>
</evidence>
<comment type="caution">
    <text evidence="3">The sequence shown here is derived from an EMBL/GenBank/DDBJ whole genome shotgun (WGS) entry which is preliminary data.</text>
</comment>
<dbReference type="InterPro" id="IPR015866">
    <property type="entry name" value="Ser-tRNA-synth_1_N"/>
</dbReference>
<keyword evidence="3" id="KW-0436">Ligase</keyword>